<evidence type="ECO:0000313" key="11">
    <source>
        <dbReference type="EMBL" id="KRT55781.1"/>
    </source>
</evidence>
<dbReference type="PANTHER" id="PTHR38779:SF2">
    <property type="entry name" value="TYPE II SECRETION SYSTEM PROTEIN I-RELATED"/>
    <property type="match status" value="1"/>
</dbReference>
<comment type="similarity">
    <text evidence="2 9">Belongs to the GSP I family.</text>
</comment>
<comment type="caution">
    <text evidence="11">The sequence shown here is derived from an EMBL/GenBank/DDBJ whole genome shotgun (WGS) entry which is preliminary data.</text>
</comment>
<protein>
    <recommendedName>
        <fullName evidence="9">Type II secretion system protein I</fullName>
        <shortName evidence="9">T2SS minor pseudopilin I</shortName>
    </recommendedName>
</protein>
<evidence type="ECO:0000256" key="2">
    <source>
        <dbReference type="ARBA" id="ARBA00008358"/>
    </source>
</evidence>
<accession>A0A0T5Z010</accession>
<dbReference type="NCBIfam" id="TIGR02532">
    <property type="entry name" value="IV_pilin_GFxxxE"/>
    <property type="match status" value="1"/>
</dbReference>
<evidence type="ECO:0000313" key="12">
    <source>
        <dbReference type="Proteomes" id="UP000051634"/>
    </source>
</evidence>
<evidence type="ECO:0000256" key="9">
    <source>
        <dbReference type="RuleBase" id="RU368030"/>
    </source>
</evidence>
<dbReference type="OrthoDB" id="6121517at2"/>
<dbReference type="GO" id="GO:0005886">
    <property type="term" value="C:plasma membrane"/>
    <property type="evidence" value="ECO:0007669"/>
    <property type="project" value="UniProtKB-SubCell"/>
</dbReference>
<dbReference type="InterPro" id="IPR012902">
    <property type="entry name" value="N_methyl_site"/>
</dbReference>
<comment type="function">
    <text evidence="9">Component of the type II secretion system required for the energy-dependent secretion of extracellular factors such as proteases and toxins from the periplasm.</text>
</comment>
<evidence type="ECO:0000256" key="5">
    <source>
        <dbReference type="ARBA" id="ARBA00022519"/>
    </source>
</evidence>
<organism evidence="11 12">
    <name type="scientific">endosymbiont of Ridgeia piscesae</name>
    <dbReference type="NCBI Taxonomy" id="54398"/>
    <lineage>
        <taxon>Bacteria</taxon>
        <taxon>Pseudomonadati</taxon>
        <taxon>Pseudomonadota</taxon>
        <taxon>Gammaproteobacteria</taxon>
        <taxon>sulfur-oxidizing symbionts</taxon>
    </lineage>
</organism>
<keyword evidence="12" id="KW-1185">Reference proteome</keyword>
<dbReference type="PROSITE" id="PS00409">
    <property type="entry name" value="PROKAR_NTER_METHYL"/>
    <property type="match status" value="1"/>
</dbReference>
<dbReference type="GO" id="GO:0015627">
    <property type="term" value="C:type II protein secretion system complex"/>
    <property type="evidence" value="ECO:0007669"/>
    <property type="project" value="UniProtKB-UniRule"/>
</dbReference>
<dbReference type="AlphaFoldDB" id="A0A0T5Z010"/>
<feature type="transmembrane region" description="Helical" evidence="9">
    <location>
        <begin position="24"/>
        <end position="48"/>
    </location>
</feature>
<dbReference type="InterPro" id="IPR003413">
    <property type="entry name" value="T2SS_GspI_C"/>
</dbReference>
<dbReference type="Pfam" id="PF02501">
    <property type="entry name" value="T2SSI"/>
    <property type="match status" value="1"/>
</dbReference>
<keyword evidence="5 9" id="KW-0997">Cell inner membrane</keyword>
<evidence type="ECO:0000256" key="8">
    <source>
        <dbReference type="ARBA" id="ARBA00023136"/>
    </source>
</evidence>
<comment type="subcellular location">
    <subcellularLocation>
        <location evidence="1 9">Cell inner membrane</location>
        <topology evidence="1 9">Single-pass membrane protein</topology>
    </subcellularLocation>
</comment>
<evidence type="ECO:0000256" key="3">
    <source>
        <dbReference type="ARBA" id="ARBA00022475"/>
    </source>
</evidence>
<comment type="subunit">
    <text evidence="9">Type II secretion is composed of four main components: the outer membrane complex, the inner membrane complex, the cytoplasmic secretion ATPase and the periplasm-spanning pseudopilus.</text>
</comment>
<gene>
    <name evidence="11" type="ORF">Ga0074115_12428</name>
</gene>
<dbReference type="GO" id="GO:0015628">
    <property type="term" value="P:protein secretion by the type II secretion system"/>
    <property type="evidence" value="ECO:0007669"/>
    <property type="project" value="UniProtKB-UniRule"/>
</dbReference>
<evidence type="ECO:0000256" key="6">
    <source>
        <dbReference type="ARBA" id="ARBA00022692"/>
    </source>
</evidence>
<feature type="domain" description="Type II secretion system protein GspI C-terminal" evidence="10">
    <location>
        <begin position="57"/>
        <end position="135"/>
    </location>
</feature>
<dbReference type="PANTHER" id="PTHR38779">
    <property type="entry name" value="TYPE II SECRETION SYSTEM PROTEIN I-RELATED"/>
    <property type="match status" value="1"/>
</dbReference>
<evidence type="ECO:0000259" key="10">
    <source>
        <dbReference type="Pfam" id="PF02501"/>
    </source>
</evidence>
<proteinExistence type="inferred from homology"/>
<dbReference type="Proteomes" id="UP000051634">
    <property type="component" value="Unassembled WGS sequence"/>
</dbReference>
<keyword evidence="8 9" id="KW-0472">Membrane</keyword>
<keyword evidence="4 9" id="KW-0488">Methylation</keyword>
<dbReference type="InterPro" id="IPR010052">
    <property type="entry name" value="T2SS_protein-GspI"/>
</dbReference>
<reference evidence="11 12" key="1">
    <citation type="submission" date="2015-11" db="EMBL/GenBank/DDBJ databases">
        <title>The genome of Candidatus Endoriftia persephone in Ridgeia piscesae and population structure of the North Eastern Pacific vestimentiferan symbionts.</title>
        <authorList>
            <person name="Perez M."/>
            <person name="Juniper K.S."/>
        </authorList>
    </citation>
    <scope>NUCLEOTIDE SEQUENCE [LARGE SCALE GENOMIC DNA]</scope>
    <source>
        <strain evidence="11">Ind11</strain>
    </source>
</reference>
<evidence type="ECO:0000256" key="7">
    <source>
        <dbReference type="ARBA" id="ARBA00022989"/>
    </source>
</evidence>
<dbReference type="NCBIfam" id="TIGR01707">
    <property type="entry name" value="gspI"/>
    <property type="match status" value="1"/>
</dbReference>
<name>A0A0T5Z010_9GAMM</name>
<dbReference type="Pfam" id="PF07963">
    <property type="entry name" value="N_methyl"/>
    <property type="match status" value="1"/>
</dbReference>
<sequence>MAASISSTPPRSERRWLVTAQQGFTLLEVLIALAILAIALGSAIKVAANQAANTTHLRDKTLAHWVAANQITELQISGTWPSHGKKSGSEEMGHHEWHWQRIIKATPDDRVRLVEISVFRDKQDDNPVTRLVSFLGQPE</sequence>
<keyword evidence="7 9" id="KW-1133">Transmembrane helix</keyword>
<evidence type="ECO:0000256" key="1">
    <source>
        <dbReference type="ARBA" id="ARBA00004377"/>
    </source>
</evidence>
<dbReference type="InterPro" id="IPR045584">
    <property type="entry name" value="Pilin-like"/>
</dbReference>
<dbReference type="SUPFAM" id="SSF54523">
    <property type="entry name" value="Pili subunits"/>
    <property type="match status" value="1"/>
</dbReference>
<dbReference type="Gene3D" id="3.30.1300.30">
    <property type="entry name" value="GSPII I/J protein-like"/>
    <property type="match status" value="1"/>
</dbReference>
<dbReference type="EMBL" id="LDXT01000073">
    <property type="protein sequence ID" value="KRT55781.1"/>
    <property type="molecule type" value="Genomic_DNA"/>
</dbReference>
<comment type="PTM">
    <text evidence="9">Cleaved by prepilin peptidase.</text>
</comment>
<keyword evidence="6 9" id="KW-0812">Transmembrane</keyword>
<evidence type="ECO:0000256" key="4">
    <source>
        <dbReference type="ARBA" id="ARBA00022481"/>
    </source>
</evidence>
<keyword evidence="3" id="KW-1003">Cell membrane</keyword>